<keyword evidence="1" id="KW-1185">Reference proteome</keyword>
<evidence type="ECO:0000313" key="2">
    <source>
        <dbReference type="WBParaSite" id="maker-uti_cns_0046149-snap-gene-0.4-mRNA-1"/>
    </source>
</evidence>
<dbReference type="WBParaSite" id="maker-uti_cns_0046149-snap-gene-0.4-mRNA-1">
    <property type="protein sequence ID" value="maker-uti_cns_0046149-snap-gene-0.4-mRNA-1"/>
    <property type="gene ID" value="maker-uti_cns_0046149-snap-gene-0.4"/>
</dbReference>
<evidence type="ECO:0000313" key="1">
    <source>
        <dbReference type="Proteomes" id="UP000095280"/>
    </source>
</evidence>
<name>A0A1I8J7T0_9PLAT</name>
<dbReference type="AlphaFoldDB" id="A0A1I8J7T0"/>
<dbReference type="InterPro" id="IPR040521">
    <property type="entry name" value="KDZ"/>
</dbReference>
<protein>
    <submittedName>
        <fullName evidence="2">Uncharacterized protein</fullName>
    </submittedName>
</protein>
<reference evidence="2" key="1">
    <citation type="submission" date="2016-11" db="UniProtKB">
        <authorList>
            <consortium name="WormBaseParasite"/>
        </authorList>
    </citation>
    <scope>IDENTIFICATION</scope>
</reference>
<dbReference type="Proteomes" id="UP000095280">
    <property type="component" value="Unplaced"/>
</dbReference>
<accession>A0A1I8J7T0</accession>
<sequence length="245" mass="28119">MVALNYFPTSDSTLTFVSFELLNTLDSIMRDLYSDLLRNNTIGLYRAFLAQVARFPSECTLCRSSEVLNNSIRVTPGTGITDGEICERIFSLLRPYGRILKEMRIDRRTRLIAHIIGMYHLRLDPGFTTEQLVHLGQQWLREDARAALLRTGDWLQKCVDLQLRSGGRSHQARLLTRKADVLCKEMSELRESSGCQYSLKDLGDPSSSIYSRLDSHTARPFPLTVQPWKKHQRLMCPQKFLSAKH</sequence>
<proteinExistence type="predicted"/>
<dbReference type="Pfam" id="PF18758">
    <property type="entry name" value="KDZ"/>
    <property type="match status" value="1"/>
</dbReference>
<organism evidence="1 2">
    <name type="scientific">Macrostomum lignano</name>
    <dbReference type="NCBI Taxonomy" id="282301"/>
    <lineage>
        <taxon>Eukaryota</taxon>
        <taxon>Metazoa</taxon>
        <taxon>Spiralia</taxon>
        <taxon>Lophotrochozoa</taxon>
        <taxon>Platyhelminthes</taxon>
        <taxon>Rhabditophora</taxon>
        <taxon>Macrostomorpha</taxon>
        <taxon>Macrostomida</taxon>
        <taxon>Macrostomidae</taxon>
        <taxon>Macrostomum</taxon>
    </lineage>
</organism>